<protein>
    <submittedName>
        <fullName evidence="3">LytTR family DNA-binding domain-containing protein</fullName>
    </submittedName>
</protein>
<evidence type="ECO:0000313" key="4">
    <source>
        <dbReference type="Proteomes" id="UP001168528"/>
    </source>
</evidence>
<dbReference type="GO" id="GO:0003677">
    <property type="term" value="F:DNA binding"/>
    <property type="evidence" value="ECO:0007669"/>
    <property type="project" value="UniProtKB-KW"/>
</dbReference>
<keyword evidence="4" id="KW-1185">Reference proteome</keyword>
<dbReference type="EMBL" id="JAUKPO010000008">
    <property type="protein sequence ID" value="MDO1447816.1"/>
    <property type="molecule type" value="Genomic_DNA"/>
</dbReference>
<evidence type="ECO:0000259" key="2">
    <source>
        <dbReference type="SMART" id="SM00850"/>
    </source>
</evidence>
<feature type="transmembrane region" description="Helical" evidence="1">
    <location>
        <begin position="115"/>
        <end position="136"/>
    </location>
</feature>
<organism evidence="3 4">
    <name type="scientific">Rhodocytophaga aerolata</name>
    <dbReference type="NCBI Taxonomy" id="455078"/>
    <lineage>
        <taxon>Bacteria</taxon>
        <taxon>Pseudomonadati</taxon>
        <taxon>Bacteroidota</taxon>
        <taxon>Cytophagia</taxon>
        <taxon>Cytophagales</taxon>
        <taxon>Rhodocytophagaceae</taxon>
        <taxon>Rhodocytophaga</taxon>
    </lineage>
</organism>
<sequence length="321" mass="37535">MLHVFPQKISYQHVWQKIKRVRHLSAASSQPSAGSASTFSYNDSWLRIVGSLAATHFIEVLGREESLFYLLLQKFYYIDVISGFFIAFIVWEMIARATQYLDARVPWEKHPVKRIGLQVLVAVFIPSVVLHMLTYLQFTYILGQQMSVTSWYIYELPVCILLIILINTYYLTYYFFRQYHLLKQQGVFLASANATSLMQPLIETPVVKRKRQVFIINKGHRNIPLSVEEIAYIYKKEEYCYLRTFTGETHLIDESLEDIFSQLDQGQFFRANRQTIVSFHACKYYSTLDYGKLEVALLPEADEAVVVSQKRAPLFKEWVSR</sequence>
<feature type="domain" description="HTH LytTR-type" evidence="2">
    <location>
        <begin position="220"/>
        <end position="320"/>
    </location>
</feature>
<evidence type="ECO:0000256" key="1">
    <source>
        <dbReference type="SAM" id="Phobius"/>
    </source>
</evidence>
<keyword evidence="1" id="KW-1133">Transmembrane helix</keyword>
<dbReference type="Proteomes" id="UP001168528">
    <property type="component" value="Unassembled WGS sequence"/>
</dbReference>
<proteinExistence type="predicted"/>
<evidence type="ECO:0000313" key="3">
    <source>
        <dbReference type="EMBL" id="MDO1447816.1"/>
    </source>
</evidence>
<comment type="caution">
    <text evidence="3">The sequence shown here is derived from an EMBL/GenBank/DDBJ whole genome shotgun (WGS) entry which is preliminary data.</text>
</comment>
<gene>
    <name evidence="3" type="ORF">Q0590_16210</name>
</gene>
<name>A0ABT8R6T7_9BACT</name>
<reference evidence="3" key="1">
    <citation type="submission" date="2023-07" db="EMBL/GenBank/DDBJ databases">
        <title>The genome sequence of Rhodocytophaga aerolata KACC 12507.</title>
        <authorList>
            <person name="Zhang X."/>
        </authorList>
    </citation>
    <scope>NUCLEOTIDE SEQUENCE</scope>
    <source>
        <strain evidence="3">KACC 12507</strain>
    </source>
</reference>
<keyword evidence="1" id="KW-0812">Transmembrane</keyword>
<feature type="transmembrane region" description="Helical" evidence="1">
    <location>
        <begin position="75"/>
        <end position="94"/>
    </location>
</feature>
<accession>A0ABT8R6T7</accession>
<keyword evidence="3" id="KW-0238">DNA-binding</keyword>
<dbReference type="RefSeq" id="WP_302038620.1">
    <property type="nucleotide sequence ID" value="NZ_JAUKPO010000008.1"/>
</dbReference>
<dbReference type="Gene3D" id="2.40.50.1020">
    <property type="entry name" value="LytTr DNA-binding domain"/>
    <property type="match status" value="1"/>
</dbReference>
<feature type="transmembrane region" description="Helical" evidence="1">
    <location>
        <begin position="151"/>
        <end position="176"/>
    </location>
</feature>
<dbReference type="SMART" id="SM00850">
    <property type="entry name" value="LytTR"/>
    <property type="match status" value="1"/>
</dbReference>
<dbReference type="Pfam" id="PF04397">
    <property type="entry name" value="LytTR"/>
    <property type="match status" value="1"/>
</dbReference>
<dbReference type="InterPro" id="IPR007492">
    <property type="entry name" value="LytTR_DNA-bd_dom"/>
</dbReference>
<keyword evidence="1" id="KW-0472">Membrane</keyword>